<accession>A0A917W6C8</accession>
<dbReference type="AlphaFoldDB" id="A0A917W6C8"/>
<dbReference type="EMBL" id="BMMZ01000007">
    <property type="protein sequence ID" value="GGL69150.1"/>
    <property type="molecule type" value="Genomic_DNA"/>
</dbReference>
<evidence type="ECO:0000313" key="8">
    <source>
        <dbReference type="Proteomes" id="UP000613840"/>
    </source>
</evidence>
<dbReference type="Proteomes" id="UP000613840">
    <property type="component" value="Unassembled WGS sequence"/>
</dbReference>
<dbReference type="InterPro" id="IPR009057">
    <property type="entry name" value="Homeodomain-like_sf"/>
</dbReference>
<dbReference type="GO" id="GO:0000976">
    <property type="term" value="F:transcription cis-regulatory region binding"/>
    <property type="evidence" value="ECO:0007669"/>
    <property type="project" value="TreeGrafter"/>
</dbReference>
<dbReference type="RefSeq" id="WP_188896168.1">
    <property type="nucleotide sequence ID" value="NZ_BMMZ01000007.1"/>
</dbReference>
<feature type="DNA-binding region" description="H-T-H motif" evidence="4">
    <location>
        <begin position="39"/>
        <end position="58"/>
    </location>
</feature>
<evidence type="ECO:0000313" key="7">
    <source>
        <dbReference type="EMBL" id="GGL69150.1"/>
    </source>
</evidence>
<dbReference type="PANTHER" id="PTHR30055:SF234">
    <property type="entry name" value="HTH-TYPE TRANSCRIPTIONAL REGULATOR BETI"/>
    <property type="match status" value="1"/>
</dbReference>
<reference evidence="7" key="2">
    <citation type="submission" date="2020-09" db="EMBL/GenBank/DDBJ databases">
        <authorList>
            <person name="Sun Q."/>
            <person name="Zhou Y."/>
        </authorList>
    </citation>
    <scope>NUCLEOTIDE SEQUENCE</scope>
    <source>
        <strain evidence="7">CGMCC 4.7306</strain>
    </source>
</reference>
<dbReference type="PANTHER" id="PTHR30055">
    <property type="entry name" value="HTH-TYPE TRANSCRIPTIONAL REGULATOR RUTR"/>
    <property type="match status" value="1"/>
</dbReference>
<dbReference type="PROSITE" id="PS50977">
    <property type="entry name" value="HTH_TETR_2"/>
    <property type="match status" value="1"/>
</dbReference>
<evidence type="ECO:0000259" key="6">
    <source>
        <dbReference type="PROSITE" id="PS50977"/>
    </source>
</evidence>
<dbReference type="SUPFAM" id="SSF48498">
    <property type="entry name" value="Tetracyclin repressor-like, C-terminal domain"/>
    <property type="match status" value="1"/>
</dbReference>
<keyword evidence="8" id="KW-1185">Reference proteome</keyword>
<protein>
    <submittedName>
        <fullName evidence="7">TetR family transcriptional regulator</fullName>
    </submittedName>
</protein>
<feature type="compositionally biased region" description="Low complexity" evidence="5">
    <location>
        <begin position="227"/>
        <end position="241"/>
    </location>
</feature>
<name>A0A917W6C8_9ACTN</name>
<dbReference type="SUPFAM" id="SSF46689">
    <property type="entry name" value="Homeodomain-like"/>
    <property type="match status" value="1"/>
</dbReference>
<keyword evidence="1" id="KW-0805">Transcription regulation</keyword>
<evidence type="ECO:0000256" key="2">
    <source>
        <dbReference type="ARBA" id="ARBA00023125"/>
    </source>
</evidence>
<dbReference type="InterPro" id="IPR050109">
    <property type="entry name" value="HTH-type_TetR-like_transc_reg"/>
</dbReference>
<evidence type="ECO:0000256" key="1">
    <source>
        <dbReference type="ARBA" id="ARBA00023015"/>
    </source>
</evidence>
<dbReference type="Pfam" id="PF02909">
    <property type="entry name" value="TetR_C_1"/>
    <property type="match status" value="1"/>
</dbReference>
<organism evidence="7 8">
    <name type="scientific">Microlunatus endophyticus</name>
    <dbReference type="NCBI Taxonomy" id="1716077"/>
    <lineage>
        <taxon>Bacteria</taxon>
        <taxon>Bacillati</taxon>
        <taxon>Actinomycetota</taxon>
        <taxon>Actinomycetes</taxon>
        <taxon>Propionibacteriales</taxon>
        <taxon>Propionibacteriaceae</taxon>
        <taxon>Microlunatus</taxon>
    </lineage>
</organism>
<reference evidence="7" key="1">
    <citation type="journal article" date="2014" name="Int. J. Syst. Evol. Microbiol.">
        <title>Complete genome sequence of Corynebacterium casei LMG S-19264T (=DSM 44701T), isolated from a smear-ripened cheese.</title>
        <authorList>
            <consortium name="US DOE Joint Genome Institute (JGI-PGF)"/>
            <person name="Walter F."/>
            <person name="Albersmeier A."/>
            <person name="Kalinowski J."/>
            <person name="Ruckert C."/>
        </authorList>
    </citation>
    <scope>NUCLEOTIDE SEQUENCE</scope>
    <source>
        <strain evidence="7">CGMCC 4.7306</strain>
    </source>
</reference>
<feature type="region of interest" description="Disordered" evidence="5">
    <location>
        <begin position="220"/>
        <end position="241"/>
    </location>
</feature>
<keyword evidence="3" id="KW-0804">Transcription</keyword>
<sequence>MSPSRRPSRGRGQHAGLDAPTILRTAIDLADRDGLAALSMRRLGAELDVEAMAIYHHFPSKDALLDAIVGELVAQAAVSGQPTGDWQSQLRCYALSFFERLTEHPNLLPLVLTRPAMTGGSLQVMESLVGVLCDAGFAPERSLDIVYALARLVLIHAALDTGTDQSLAAGDPAGQLAGVSPDEFPVLAEAAHASLGRPATYRLEFAVDALIIGFAQGLRSPRKRPGRAAPPAGTSAASPRA</sequence>
<dbReference type="GO" id="GO:0003700">
    <property type="term" value="F:DNA-binding transcription factor activity"/>
    <property type="evidence" value="ECO:0007669"/>
    <property type="project" value="TreeGrafter"/>
</dbReference>
<evidence type="ECO:0000256" key="5">
    <source>
        <dbReference type="SAM" id="MobiDB-lite"/>
    </source>
</evidence>
<dbReference type="Pfam" id="PF00440">
    <property type="entry name" value="TetR_N"/>
    <property type="match status" value="1"/>
</dbReference>
<proteinExistence type="predicted"/>
<dbReference type="InterPro" id="IPR036271">
    <property type="entry name" value="Tet_transcr_reg_TetR-rel_C_sf"/>
</dbReference>
<evidence type="ECO:0000256" key="3">
    <source>
        <dbReference type="ARBA" id="ARBA00023163"/>
    </source>
</evidence>
<dbReference type="InterPro" id="IPR004111">
    <property type="entry name" value="Repressor_TetR_C"/>
</dbReference>
<dbReference type="Gene3D" id="1.10.357.10">
    <property type="entry name" value="Tetracycline Repressor, domain 2"/>
    <property type="match status" value="1"/>
</dbReference>
<keyword evidence="2 4" id="KW-0238">DNA-binding</keyword>
<gene>
    <name evidence="7" type="ORF">GCM10011575_29770</name>
</gene>
<evidence type="ECO:0000256" key="4">
    <source>
        <dbReference type="PROSITE-ProRule" id="PRU00335"/>
    </source>
</evidence>
<dbReference type="InterPro" id="IPR001647">
    <property type="entry name" value="HTH_TetR"/>
</dbReference>
<feature type="domain" description="HTH tetR-type" evidence="6">
    <location>
        <begin position="16"/>
        <end position="76"/>
    </location>
</feature>
<dbReference type="GO" id="GO:0045892">
    <property type="term" value="P:negative regulation of DNA-templated transcription"/>
    <property type="evidence" value="ECO:0007669"/>
    <property type="project" value="InterPro"/>
</dbReference>
<comment type="caution">
    <text evidence="7">The sequence shown here is derived from an EMBL/GenBank/DDBJ whole genome shotgun (WGS) entry which is preliminary data.</text>
</comment>